<dbReference type="Proteomes" id="UP001529235">
    <property type="component" value="Unassembled WGS sequence"/>
</dbReference>
<evidence type="ECO:0000313" key="5">
    <source>
        <dbReference type="Proteomes" id="UP001529235"/>
    </source>
</evidence>
<dbReference type="PANTHER" id="PTHR45759">
    <property type="entry name" value="NUCLEOLAR GTP-BINDING PROTEIN 1"/>
    <property type="match status" value="1"/>
</dbReference>
<dbReference type="EMBL" id="JASNVW010000004">
    <property type="protein sequence ID" value="MDK6029108.1"/>
    <property type="molecule type" value="Genomic_DNA"/>
</dbReference>
<keyword evidence="1" id="KW-0547">Nucleotide-binding</keyword>
<sequence length="376" mass="42313">MGMESVENEYCLSNYVNIEPLSLDTIRKRVLDIYVESVDVSKNIVKLDPEKRTAFRYMLKSERVFQYVATTLGKIARLPPKENLNSFYADLLDIATHGRYNELRKQASLAVKVISSMWKEYRSKILSSGLNAKNVSREFVGRILSIVKRKVKLVELTKEISYVAKNTPCIDFSKPLIIVAGMPQVGKSTFVGAVSSAKPKVSPYPFTTKNVIIGHIKLGEVVIQVMDTPGILDRPIKEMNDIERRAVAALRNLKAVVLYFMDPSPDAYYSFEQQVAVLKNVEELIGKEKIIVVFNKIDKLSKELLEKHKKVVMGMGYSKLVEISALHKINVWTAIAFAIERFDALFNTTYLELLKLYSSSTTSISGVFSSLSSTSS</sequence>
<dbReference type="InterPro" id="IPR005225">
    <property type="entry name" value="Small_GTP-bd"/>
</dbReference>
<dbReference type="RefSeq" id="WP_285274094.1">
    <property type="nucleotide sequence ID" value="NZ_JASNVW010000004.1"/>
</dbReference>
<feature type="domain" description="NOG1 N-terminal helical" evidence="3">
    <location>
        <begin position="51"/>
        <end position="159"/>
    </location>
</feature>
<organism evidence="4 5">
    <name type="scientific">Ignisphaera cupida</name>
    <dbReference type="NCBI Taxonomy" id="3050454"/>
    <lineage>
        <taxon>Archaea</taxon>
        <taxon>Thermoproteota</taxon>
        <taxon>Thermoprotei</taxon>
        <taxon>Desulfurococcales</taxon>
        <taxon>Desulfurococcaceae</taxon>
        <taxon>Ignisphaera</taxon>
    </lineage>
</organism>
<evidence type="ECO:0000256" key="1">
    <source>
        <dbReference type="ARBA" id="ARBA00023134"/>
    </source>
</evidence>
<accession>A0ABD4ZAJ1</accession>
<dbReference type="SUPFAM" id="SSF52540">
    <property type="entry name" value="P-loop containing nucleoside triphosphate hydrolases"/>
    <property type="match status" value="1"/>
</dbReference>
<keyword evidence="1" id="KW-0342">GTP-binding</keyword>
<name>A0ABD4ZAJ1_9CREN</name>
<feature type="domain" description="Nucleolar GTP-binding protein 1 Rossman-fold" evidence="2">
    <location>
        <begin position="241"/>
        <end position="298"/>
    </location>
</feature>
<dbReference type="AlphaFoldDB" id="A0ABD4ZAJ1"/>
<evidence type="ECO:0000259" key="2">
    <source>
        <dbReference type="Pfam" id="PF06858"/>
    </source>
</evidence>
<gene>
    <name evidence="4" type="ORF">QPL79_07000</name>
</gene>
<dbReference type="PRINTS" id="PR00326">
    <property type="entry name" value="GTP1OBG"/>
</dbReference>
<evidence type="ECO:0000313" key="4">
    <source>
        <dbReference type="EMBL" id="MDK6029108.1"/>
    </source>
</evidence>
<dbReference type="Gene3D" id="3.40.50.300">
    <property type="entry name" value="P-loop containing nucleotide triphosphate hydrolases"/>
    <property type="match status" value="1"/>
</dbReference>
<dbReference type="Pfam" id="PF06858">
    <property type="entry name" value="NOG1"/>
    <property type="match status" value="1"/>
</dbReference>
<reference evidence="4 5" key="1">
    <citation type="submission" date="2023-05" db="EMBL/GenBank/DDBJ databases">
        <title>A new hyperthermophilic archaea 'Ignisphaera cupida' sp. nov. and description of the family 'Ignisphaeraceae' fam. nov.</title>
        <authorList>
            <person name="Podosokorskaya O.A."/>
            <person name="Elcheninov A.G."/>
            <person name="Klukina A."/>
            <person name="Merkel A.Y."/>
        </authorList>
    </citation>
    <scope>NUCLEOTIDE SEQUENCE [LARGE SCALE GENOMIC DNA]</scope>
    <source>
        <strain evidence="4 5">4213-co</strain>
    </source>
</reference>
<keyword evidence="5" id="KW-1185">Reference proteome</keyword>
<dbReference type="Pfam" id="PF17835">
    <property type="entry name" value="NOG1_N"/>
    <property type="match status" value="1"/>
</dbReference>
<dbReference type="InterPro" id="IPR006073">
    <property type="entry name" value="GTP-bd"/>
</dbReference>
<dbReference type="InterPro" id="IPR027417">
    <property type="entry name" value="P-loop_NTPase"/>
</dbReference>
<dbReference type="Gene3D" id="1.20.120.1190">
    <property type="match status" value="1"/>
</dbReference>
<dbReference type="InterPro" id="IPR041623">
    <property type="entry name" value="NOG1_N"/>
</dbReference>
<evidence type="ECO:0000259" key="3">
    <source>
        <dbReference type="Pfam" id="PF17835"/>
    </source>
</evidence>
<dbReference type="InterPro" id="IPR010674">
    <property type="entry name" value="NOG1_Rossman_fold_dom"/>
</dbReference>
<proteinExistence type="predicted"/>
<comment type="caution">
    <text evidence="4">The sequence shown here is derived from an EMBL/GenBank/DDBJ whole genome shotgun (WGS) entry which is preliminary data.</text>
</comment>
<protein>
    <submittedName>
        <fullName evidence="4">50S ribosome-binding GTPase</fullName>
    </submittedName>
</protein>
<dbReference type="NCBIfam" id="TIGR00231">
    <property type="entry name" value="small_GTP"/>
    <property type="match status" value="1"/>
</dbReference>
<dbReference type="GO" id="GO:0005525">
    <property type="term" value="F:GTP binding"/>
    <property type="evidence" value="ECO:0007669"/>
    <property type="project" value="UniProtKB-KW"/>
</dbReference>